<organism evidence="11 12">
    <name type="scientific">Candidatus Gallacutalibacter pullicola</name>
    <dbReference type="NCBI Taxonomy" id="2840830"/>
    <lineage>
        <taxon>Bacteria</taxon>
        <taxon>Bacillati</taxon>
        <taxon>Bacillota</taxon>
        <taxon>Clostridia</taxon>
        <taxon>Eubacteriales</taxon>
        <taxon>Candidatus Gallacutalibacter</taxon>
    </lineage>
</organism>
<keyword evidence="6 10" id="KW-0812">Transmembrane</keyword>
<feature type="transmembrane region" description="Helical" evidence="10">
    <location>
        <begin position="12"/>
        <end position="30"/>
    </location>
</feature>
<dbReference type="InterPro" id="IPR051327">
    <property type="entry name" value="MATE_MepA_subfamily"/>
</dbReference>
<feature type="transmembrane region" description="Helical" evidence="10">
    <location>
        <begin position="401"/>
        <end position="421"/>
    </location>
</feature>
<evidence type="ECO:0000256" key="4">
    <source>
        <dbReference type="ARBA" id="ARBA00022448"/>
    </source>
</evidence>
<keyword evidence="4" id="KW-0813">Transport</keyword>
<comment type="subcellular location">
    <subcellularLocation>
        <location evidence="1">Cell membrane</location>
        <topology evidence="1">Multi-pass membrane protein</topology>
    </subcellularLocation>
</comment>
<keyword evidence="9" id="KW-0046">Antibiotic resistance</keyword>
<dbReference type="GO" id="GO:0005886">
    <property type="term" value="C:plasma membrane"/>
    <property type="evidence" value="ECO:0007669"/>
    <property type="project" value="UniProtKB-SubCell"/>
</dbReference>
<evidence type="ECO:0000313" key="12">
    <source>
        <dbReference type="Proteomes" id="UP000886785"/>
    </source>
</evidence>
<evidence type="ECO:0000256" key="1">
    <source>
        <dbReference type="ARBA" id="ARBA00004651"/>
    </source>
</evidence>
<dbReference type="PIRSF" id="PIRSF006603">
    <property type="entry name" value="DinF"/>
    <property type="match status" value="1"/>
</dbReference>
<reference evidence="11" key="2">
    <citation type="journal article" date="2021" name="PeerJ">
        <title>Extensive microbial diversity within the chicken gut microbiome revealed by metagenomics and culture.</title>
        <authorList>
            <person name="Gilroy R."/>
            <person name="Ravi A."/>
            <person name="Getino M."/>
            <person name="Pursley I."/>
            <person name="Horton D.L."/>
            <person name="Alikhan N.F."/>
            <person name="Baker D."/>
            <person name="Gharbi K."/>
            <person name="Hall N."/>
            <person name="Watson M."/>
            <person name="Adriaenssens E.M."/>
            <person name="Foster-Nyarko E."/>
            <person name="Jarju S."/>
            <person name="Secka A."/>
            <person name="Antonio M."/>
            <person name="Oren A."/>
            <person name="Chaudhuri R.R."/>
            <person name="La Ragione R."/>
            <person name="Hildebrand F."/>
            <person name="Pallen M.J."/>
        </authorList>
    </citation>
    <scope>NUCLEOTIDE SEQUENCE</scope>
    <source>
        <strain evidence="11">ChiSjej1B19-7085</strain>
    </source>
</reference>
<dbReference type="GO" id="GO:0015297">
    <property type="term" value="F:antiporter activity"/>
    <property type="evidence" value="ECO:0007669"/>
    <property type="project" value="InterPro"/>
</dbReference>
<dbReference type="EMBL" id="DVHF01000146">
    <property type="protein sequence ID" value="HIR58256.1"/>
    <property type="molecule type" value="Genomic_DNA"/>
</dbReference>
<evidence type="ECO:0000256" key="3">
    <source>
        <dbReference type="ARBA" id="ARBA00022106"/>
    </source>
</evidence>
<evidence type="ECO:0000256" key="6">
    <source>
        <dbReference type="ARBA" id="ARBA00022692"/>
    </source>
</evidence>
<feature type="transmembrane region" description="Helical" evidence="10">
    <location>
        <begin position="360"/>
        <end position="381"/>
    </location>
</feature>
<sequence length="450" mass="48447">MDSTELFERAPVRRAVILLVIPTVISQLITVVYNMADTFFIGQIGDPNQVAAVSLCMPMFIFLTGLANLFGIGGASLISRCLGAGDHDRAKKTAAFSIWTAVLVSLVYGAVLYLLRGLVLPAAGADSETYQFCCQYIFWTVTLGAVPTVLNQEFAHLVRAEGYSRQASLGMALGGVLNIILDPIFIFTFRMEIAGAAAATMLSNVIATGYFLILIARRSGSTDIALNPRQYSLGLGIPREVLLVGLPSCLMNLMGVVSNVTLNKLMVSYSNEAVAGIGIAKKVDMMSFAVSTGMSQGVLPLIGYNFSAKNYKRMMASVRTSFLYSLLVASASAVLLFTCAGPIVQAFIDDAETVRYGQLFQRIICITGPCIAVTMTIITIFQSVGKKVQPMLLSLLRKGGLDIPFMFLMNALAGINGIVWATPIADFGAMLVSLALFVPFWKGMARLRRP</sequence>
<dbReference type="GO" id="GO:0042910">
    <property type="term" value="F:xenobiotic transmembrane transporter activity"/>
    <property type="evidence" value="ECO:0007669"/>
    <property type="project" value="InterPro"/>
</dbReference>
<name>A0A9D1DSK8_9FIRM</name>
<dbReference type="AlphaFoldDB" id="A0A9D1DSK8"/>
<evidence type="ECO:0000256" key="9">
    <source>
        <dbReference type="ARBA" id="ARBA00023251"/>
    </source>
</evidence>
<protein>
    <recommendedName>
        <fullName evidence="3">Multidrug export protein MepA</fullName>
    </recommendedName>
</protein>
<dbReference type="InterPro" id="IPR002528">
    <property type="entry name" value="MATE_fam"/>
</dbReference>
<dbReference type="CDD" id="cd13143">
    <property type="entry name" value="MATE_MepA_like"/>
    <property type="match status" value="1"/>
</dbReference>
<keyword evidence="5" id="KW-1003">Cell membrane</keyword>
<dbReference type="Proteomes" id="UP000886785">
    <property type="component" value="Unassembled WGS sequence"/>
</dbReference>
<evidence type="ECO:0000256" key="7">
    <source>
        <dbReference type="ARBA" id="ARBA00022989"/>
    </source>
</evidence>
<feature type="transmembrane region" description="Helical" evidence="10">
    <location>
        <begin position="427"/>
        <end position="445"/>
    </location>
</feature>
<comment type="caution">
    <text evidence="11">The sequence shown here is derived from an EMBL/GenBank/DDBJ whole genome shotgun (WGS) entry which is preliminary data.</text>
</comment>
<dbReference type="InterPro" id="IPR048279">
    <property type="entry name" value="MdtK-like"/>
</dbReference>
<dbReference type="InterPro" id="IPR045070">
    <property type="entry name" value="MATE_MepA-like"/>
</dbReference>
<feature type="transmembrane region" description="Helical" evidence="10">
    <location>
        <begin position="136"/>
        <end position="155"/>
    </location>
</feature>
<dbReference type="GO" id="GO:0046677">
    <property type="term" value="P:response to antibiotic"/>
    <property type="evidence" value="ECO:0007669"/>
    <property type="project" value="UniProtKB-KW"/>
</dbReference>
<accession>A0A9D1DSK8</accession>
<proteinExistence type="inferred from homology"/>
<feature type="transmembrane region" description="Helical" evidence="10">
    <location>
        <begin position="167"/>
        <end position="187"/>
    </location>
</feature>
<keyword evidence="7 10" id="KW-1133">Transmembrane helix</keyword>
<dbReference type="PANTHER" id="PTHR43823:SF3">
    <property type="entry name" value="MULTIDRUG EXPORT PROTEIN MEPA"/>
    <property type="match status" value="1"/>
</dbReference>
<evidence type="ECO:0000256" key="10">
    <source>
        <dbReference type="SAM" id="Phobius"/>
    </source>
</evidence>
<gene>
    <name evidence="11" type="ORF">IAA54_11400</name>
</gene>
<dbReference type="PANTHER" id="PTHR43823">
    <property type="entry name" value="SPORULATION PROTEIN YKVU"/>
    <property type="match status" value="1"/>
</dbReference>
<evidence type="ECO:0000256" key="2">
    <source>
        <dbReference type="ARBA" id="ARBA00008417"/>
    </source>
</evidence>
<feature type="transmembrane region" description="Helical" evidence="10">
    <location>
        <begin position="93"/>
        <end position="116"/>
    </location>
</feature>
<reference evidence="11" key="1">
    <citation type="submission" date="2020-10" db="EMBL/GenBank/DDBJ databases">
        <authorList>
            <person name="Gilroy R."/>
        </authorList>
    </citation>
    <scope>NUCLEOTIDE SEQUENCE</scope>
    <source>
        <strain evidence="11">ChiSjej1B19-7085</strain>
    </source>
</reference>
<feature type="transmembrane region" description="Helical" evidence="10">
    <location>
        <begin position="50"/>
        <end position="72"/>
    </location>
</feature>
<dbReference type="NCBIfam" id="TIGR00797">
    <property type="entry name" value="matE"/>
    <property type="match status" value="1"/>
</dbReference>
<evidence type="ECO:0000256" key="5">
    <source>
        <dbReference type="ARBA" id="ARBA00022475"/>
    </source>
</evidence>
<dbReference type="Pfam" id="PF01554">
    <property type="entry name" value="MatE"/>
    <property type="match status" value="2"/>
</dbReference>
<feature type="transmembrane region" description="Helical" evidence="10">
    <location>
        <begin position="193"/>
        <end position="216"/>
    </location>
</feature>
<evidence type="ECO:0000256" key="8">
    <source>
        <dbReference type="ARBA" id="ARBA00023136"/>
    </source>
</evidence>
<evidence type="ECO:0000313" key="11">
    <source>
        <dbReference type="EMBL" id="HIR58256.1"/>
    </source>
</evidence>
<comment type="similarity">
    <text evidence="2">Belongs to the multi antimicrobial extrusion (MATE) (TC 2.A.66.1) family. MepA subfamily.</text>
</comment>
<feature type="transmembrane region" description="Helical" evidence="10">
    <location>
        <begin position="322"/>
        <end position="348"/>
    </location>
</feature>
<keyword evidence="8 10" id="KW-0472">Membrane</keyword>